<proteinExistence type="predicted"/>
<evidence type="ECO:0000313" key="3">
    <source>
        <dbReference type="Proteomes" id="UP001189303"/>
    </source>
</evidence>
<name>A0ABN9I7S2_RALPI</name>
<dbReference type="Proteomes" id="UP001189303">
    <property type="component" value="Unassembled WGS sequence"/>
</dbReference>
<keyword evidence="3" id="KW-1185">Reference proteome</keyword>
<evidence type="ECO:0000256" key="1">
    <source>
        <dbReference type="SAM" id="SignalP"/>
    </source>
</evidence>
<gene>
    <name evidence="2" type="ORF">R38712_05242</name>
</gene>
<keyword evidence="1" id="KW-0732">Signal</keyword>
<feature type="signal peptide" evidence="1">
    <location>
        <begin position="1"/>
        <end position="28"/>
    </location>
</feature>
<dbReference type="EMBL" id="CATWFT010000036">
    <property type="protein sequence ID" value="CAJ0733398.1"/>
    <property type="molecule type" value="Genomic_DNA"/>
</dbReference>
<evidence type="ECO:0008006" key="4">
    <source>
        <dbReference type="Google" id="ProtNLM"/>
    </source>
</evidence>
<accession>A0ABN9I7S2</accession>
<reference evidence="2 3" key="1">
    <citation type="submission" date="2023-07" db="EMBL/GenBank/DDBJ databases">
        <authorList>
            <person name="Peeters C."/>
        </authorList>
    </citation>
    <scope>NUCLEOTIDE SEQUENCE [LARGE SCALE GENOMIC DNA]</scope>
    <source>
        <strain evidence="2 3">R-38712</strain>
    </source>
</reference>
<feature type="chain" id="PRO_5045941381" description="Penicillin-binding protein activator LpoB" evidence="1">
    <location>
        <begin position="29"/>
        <end position="134"/>
    </location>
</feature>
<sequence>MRELALTRKLQHYLMALICSLSSATSLAETIEWPELPKTCFVSQRPATVSDLNRGCSAFLIGGPEKSMGMPLNIQIPQYAFHVDGVSGKKTPVIVLQAEEQSGIKAVGYREVQTSRTGAALLSEMQLLGTRKPR</sequence>
<protein>
    <recommendedName>
        <fullName evidence="4">Penicillin-binding protein activator LpoB</fullName>
    </recommendedName>
</protein>
<dbReference type="RefSeq" id="WP_219805737.1">
    <property type="nucleotide sequence ID" value="NZ_CATWFT010000036.1"/>
</dbReference>
<evidence type="ECO:0000313" key="2">
    <source>
        <dbReference type="EMBL" id="CAJ0733398.1"/>
    </source>
</evidence>
<organism evidence="2 3">
    <name type="scientific">Ralstonia pickettii</name>
    <name type="common">Burkholderia pickettii</name>
    <dbReference type="NCBI Taxonomy" id="329"/>
    <lineage>
        <taxon>Bacteria</taxon>
        <taxon>Pseudomonadati</taxon>
        <taxon>Pseudomonadota</taxon>
        <taxon>Betaproteobacteria</taxon>
        <taxon>Burkholderiales</taxon>
        <taxon>Burkholderiaceae</taxon>
        <taxon>Ralstonia</taxon>
    </lineage>
</organism>
<comment type="caution">
    <text evidence="2">The sequence shown here is derived from an EMBL/GenBank/DDBJ whole genome shotgun (WGS) entry which is preliminary data.</text>
</comment>